<dbReference type="InterPro" id="IPR000070">
    <property type="entry name" value="Pectinesterase_cat"/>
</dbReference>
<evidence type="ECO:0000256" key="2">
    <source>
        <dbReference type="ARBA" id="ARBA00022801"/>
    </source>
</evidence>
<evidence type="ECO:0000256" key="1">
    <source>
        <dbReference type="ARBA" id="ARBA00008891"/>
    </source>
</evidence>
<dbReference type="KEGG" id="aoc:Aocu_11640"/>
<dbReference type="GO" id="GO:0016829">
    <property type="term" value="F:lyase activity"/>
    <property type="evidence" value="ECO:0007669"/>
    <property type="project" value="UniProtKB-KW"/>
</dbReference>
<dbReference type="Pfam" id="PF01095">
    <property type="entry name" value="Pectinesterase"/>
    <property type="match status" value="1"/>
</dbReference>
<dbReference type="PATRIC" id="fig|35623.3.peg.1164"/>
<dbReference type="GO" id="GO:0042545">
    <property type="term" value="P:cell wall modification"/>
    <property type="evidence" value="ECO:0007669"/>
    <property type="project" value="InterPro"/>
</dbReference>
<evidence type="ECO:0000313" key="5">
    <source>
        <dbReference type="EMBL" id="CDR31237.1"/>
    </source>
</evidence>
<dbReference type="GO" id="GO:0009279">
    <property type="term" value="C:cell outer membrane"/>
    <property type="evidence" value="ECO:0007669"/>
    <property type="project" value="TreeGrafter"/>
</dbReference>
<dbReference type="Gene3D" id="2.160.20.10">
    <property type="entry name" value="Single-stranded right-handed beta-helix, Pectin lyase-like"/>
    <property type="match status" value="1"/>
</dbReference>
<dbReference type="GO" id="GO:0030599">
    <property type="term" value="F:pectinesterase activity"/>
    <property type="evidence" value="ECO:0007669"/>
    <property type="project" value="InterPro"/>
</dbReference>
<reference evidence="6" key="1">
    <citation type="submission" date="2014-05" db="EMBL/GenBank/DDBJ databases">
        <authorList>
            <person name="Kube M."/>
        </authorList>
    </citation>
    <scope>NUCLEOTIDE SEQUENCE [LARGE SCALE GENOMIC DNA]</scope>
</reference>
<dbReference type="EMBL" id="LK028559">
    <property type="protein sequence ID" value="CDR31237.1"/>
    <property type="molecule type" value="Genomic_DNA"/>
</dbReference>
<dbReference type="InterPro" id="IPR012334">
    <property type="entry name" value="Pectin_lyas_fold"/>
</dbReference>
<proteinExistence type="inferred from homology"/>
<dbReference type="PANTHER" id="PTHR31321:SF57">
    <property type="entry name" value="PECTINESTERASE 53-RELATED"/>
    <property type="match status" value="1"/>
</dbReference>
<dbReference type="HOGENOM" id="CLU_012243_3_1_14"/>
<name>A0A061AJT5_9MOLU</name>
<keyword evidence="6" id="KW-1185">Reference proteome</keyword>
<keyword evidence="2" id="KW-0378">Hydrolase</keyword>
<dbReference type="SUPFAM" id="SSF51126">
    <property type="entry name" value="Pectin lyase-like"/>
    <property type="match status" value="1"/>
</dbReference>
<accession>A0A061AJT5</accession>
<evidence type="ECO:0000256" key="3">
    <source>
        <dbReference type="ARBA" id="ARBA00023085"/>
    </source>
</evidence>
<protein>
    <submittedName>
        <fullName evidence="5">Pectin lyase</fullName>
    </submittedName>
</protein>
<comment type="similarity">
    <text evidence="1">Belongs to the pectinesterase family.</text>
</comment>
<dbReference type="OrthoDB" id="9804686at2"/>
<evidence type="ECO:0000313" key="6">
    <source>
        <dbReference type="Proteomes" id="UP000032434"/>
    </source>
</evidence>
<sequence length="294" mass="33791">MKHHYLTPKDSIQNLINQLTDGMDHTIHLSNGVYYEKLIIDRPNITLLSESSHQTILMYRDYSYKLHEDGLLYNTFRTSTVTITSNNCKLKSLTIKNDAGHHQTIGQAIALSVYGDHLWIDDCRLIGNQDTLFLGPLPTDLIERYQHILRPDFLLPRMTHTVIVNSYIEGNIDFIFGSGNALIYQTTCMFNADGYLSAPSTYLGELGIVFYKSSIQSREPHLKIVLARPWRTHGRTIFYNNQFEGIALTNRFEDWDKPSFDFIEEPYVSSHLSKPLSLEDKNQVLSWLNEVGLS</sequence>
<gene>
    <name evidence="5" type="ORF">Aocu_11640</name>
</gene>
<organism evidence="5 6">
    <name type="scientific">Acholeplasma oculi</name>
    <dbReference type="NCBI Taxonomy" id="35623"/>
    <lineage>
        <taxon>Bacteria</taxon>
        <taxon>Bacillati</taxon>
        <taxon>Mycoplasmatota</taxon>
        <taxon>Mollicutes</taxon>
        <taxon>Acholeplasmatales</taxon>
        <taxon>Acholeplasmataceae</taxon>
        <taxon>Acholeplasma</taxon>
    </lineage>
</organism>
<dbReference type="PANTHER" id="PTHR31321">
    <property type="entry name" value="ACYL-COA THIOESTER HYDROLASE YBHC-RELATED"/>
    <property type="match status" value="1"/>
</dbReference>
<dbReference type="Proteomes" id="UP000032434">
    <property type="component" value="Chromosome 1"/>
</dbReference>
<dbReference type="AlphaFoldDB" id="A0A061AJT5"/>
<keyword evidence="5" id="KW-0456">Lyase</keyword>
<evidence type="ECO:0000259" key="4">
    <source>
        <dbReference type="Pfam" id="PF01095"/>
    </source>
</evidence>
<dbReference type="STRING" id="35623.Aocu_11640"/>
<dbReference type="RefSeq" id="WP_052670108.1">
    <property type="nucleotide sequence ID" value="NZ_FUZK01000001.1"/>
</dbReference>
<feature type="domain" description="Pectinesterase catalytic" evidence="4">
    <location>
        <begin position="22"/>
        <end position="133"/>
    </location>
</feature>
<dbReference type="InParanoid" id="A0A061AJT5"/>
<keyword evidence="3" id="KW-0063">Aspartyl esterase</keyword>
<dbReference type="InterPro" id="IPR011050">
    <property type="entry name" value="Pectin_lyase_fold/virulence"/>
</dbReference>